<feature type="compositionally biased region" description="Low complexity" evidence="1">
    <location>
        <begin position="177"/>
        <end position="187"/>
    </location>
</feature>
<evidence type="ECO:0000256" key="2">
    <source>
        <dbReference type="SAM" id="SignalP"/>
    </source>
</evidence>
<reference evidence="3" key="1">
    <citation type="submission" date="2023-06" db="EMBL/GenBank/DDBJ databases">
        <title>Genome-scale phylogeny and comparative genomics of the fungal order Sordariales.</title>
        <authorList>
            <consortium name="Lawrence Berkeley National Laboratory"/>
            <person name="Hensen N."/>
            <person name="Bonometti L."/>
            <person name="Westerberg I."/>
            <person name="Brannstrom I.O."/>
            <person name="Guillou S."/>
            <person name="Cros-Aarteil S."/>
            <person name="Calhoun S."/>
            <person name="Haridas S."/>
            <person name="Kuo A."/>
            <person name="Mondo S."/>
            <person name="Pangilinan J."/>
            <person name="Riley R."/>
            <person name="LaButti K."/>
            <person name="Andreopoulos B."/>
            <person name="Lipzen A."/>
            <person name="Chen C."/>
            <person name="Yanf M."/>
            <person name="Daum C."/>
            <person name="Ng V."/>
            <person name="Clum A."/>
            <person name="Steindorff A."/>
            <person name="Ohm R."/>
            <person name="Martin F."/>
            <person name="Silar P."/>
            <person name="Natvig D."/>
            <person name="Lalanne C."/>
            <person name="Gautier V."/>
            <person name="Ament-velasquez S.L."/>
            <person name="Kruys A."/>
            <person name="Hutchinson M.I."/>
            <person name="Powell A.J."/>
            <person name="Barry K."/>
            <person name="Miller A.N."/>
            <person name="Grigoriev I.V."/>
            <person name="Debuchy R."/>
            <person name="Gladieux P."/>
            <person name="Thoren M.H."/>
            <person name="Johannesson H."/>
        </authorList>
    </citation>
    <scope>NUCLEOTIDE SEQUENCE</scope>
    <source>
        <strain evidence="3">SMH3187-1</strain>
    </source>
</reference>
<evidence type="ECO:0000256" key="1">
    <source>
        <dbReference type="SAM" id="MobiDB-lite"/>
    </source>
</evidence>
<dbReference type="AlphaFoldDB" id="A0AA40K883"/>
<organism evidence="3 4">
    <name type="scientific">Schizothecium vesticola</name>
    <dbReference type="NCBI Taxonomy" id="314040"/>
    <lineage>
        <taxon>Eukaryota</taxon>
        <taxon>Fungi</taxon>
        <taxon>Dikarya</taxon>
        <taxon>Ascomycota</taxon>
        <taxon>Pezizomycotina</taxon>
        <taxon>Sordariomycetes</taxon>
        <taxon>Sordariomycetidae</taxon>
        <taxon>Sordariales</taxon>
        <taxon>Schizotheciaceae</taxon>
        <taxon>Schizothecium</taxon>
    </lineage>
</organism>
<feature type="chain" id="PRO_5041369124" evidence="2">
    <location>
        <begin position="21"/>
        <end position="226"/>
    </location>
</feature>
<keyword evidence="4" id="KW-1185">Reference proteome</keyword>
<name>A0AA40K883_9PEZI</name>
<dbReference type="EMBL" id="JAUKUD010000003">
    <property type="protein sequence ID" value="KAK0749027.1"/>
    <property type="molecule type" value="Genomic_DNA"/>
</dbReference>
<comment type="caution">
    <text evidence="3">The sequence shown here is derived from an EMBL/GenBank/DDBJ whole genome shotgun (WGS) entry which is preliminary data.</text>
</comment>
<feature type="signal peptide" evidence="2">
    <location>
        <begin position="1"/>
        <end position="20"/>
    </location>
</feature>
<keyword evidence="2" id="KW-0732">Signal</keyword>
<feature type="region of interest" description="Disordered" evidence="1">
    <location>
        <begin position="177"/>
        <end position="206"/>
    </location>
</feature>
<evidence type="ECO:0000313" key="3">
    <source>
        <dbReference type="EMBL" id="KAK0749027.1"/>
    </source>
</evidence>
<gene>
    <name evidence="3" type="ORF">B0T18DRAFT_427221</name>
</gene>
<accession>A0AA40K883</accession>
<evidence type="ECO:0000313" key="4">
    <source>
        <dbReference type="Proteomes" id="UP001172155"/>
    </source>
</evidence>
<sequence>MKPPLPLLALLPATTAFVTATTWTTSRIVSVLSPQYMFHPIYASVVTANATATVYALDCEDQFHVEPDAPLAGCAGFTSLQAVIRVVPSSSGVTEATFTATSTGRNGMRTISDDCTVDAVRMVCTHRLDGDTVPEEGKGDKVETMPVESGWAWASVRRFTVIGGLEYLPAETSTSTVVTTTGTTGPTTGSGGAGVPKETGTSGAGRRWEGMGAMGVGAMGVVVGLV</sequence>
<proteinExistence type="predicted"/>
<dbReference type="Proteomes" id="UP001172155">
    <property type="component" value="Unassembled WGS sequence"/>
</dbReference>
<protein>
    <submittedName>
        <fullName evidence="3">Uncharacterized protein</fullName>
    </submittedName>
</protein>